<evidence type="ECO:0000256" key="2">
    <source>
        <dbReference type="ARBA" id="ARBA00022730"/>
    </source>
</evidence>
<dbReference type="InterPro" id="IPR002143">
    <property type="entry name" value="Ribosomal_uL1"/>
</dbReference>
<dbReference type="GO" id="GO:0015934">
    <property type="term" value="C:large ribosomal subunit"/>
    <property type="evidence" value="ECO:0007669"/>
    <property type="project" value="InterPro"/>
</dbReference>
<dbReference type="InterPro" id="IPR016095">
    <property type="entry name" value="Ribosomal_uL1_3-a/b-sand"/>
</dbReference>
<keyword evidence="4 6" id="KW-0689">Ribosomal protein</keyword>
<reference evidence="6" key="1">
    <citation type="submission" date="2018-06" db="EMBL/GenBank/DDBJ databases">
        <authorList>
            <person name="Zhirakovskaya E."/>
        </authorList>
    </citation>
    <scope>NUCLEOTIDE SEQUENCE</scope>
</reference>
<gene>
    <name evidence="6" type="ORF">MNBD_NITROSPIRAE01-285</name>
</gene>
<dbReference type="FunFam" id="3.40.50.790:FF:000001">
    <property type="entry name" value="50S ribosomal protein L1"/>
    <property type="match status" value="1"/>
</dbReference>
<dbReference type="GO" id="GO:0006412">
    <property type="term" value="P:translation"/>
    <property type="evidence" value="ECO:0007669"/>
    <property type="project" value="InterPro"/>
</dbReference>
<dbReference type="Gene3D" id="3.40.50.790">
    <property type="match status" value="1"/>
</dbReference>
<comment type="similarity">
    <text evidence="1">Belongs to the universal ribosomal protein uL1 family.</text>
</comment>
<protein>
    <submittedName>
        <fullName evidence="6">LSU ribosomal protein L1p (L10Ae)</fullName>
    </submittedName>
</protein>
<evidence type="ECO:0000256" key="3">
    <source>
        <dbReference type="ARBA" id="ARBA00022884"/>
    </source>
</evidence>
<evidence type="ECO:0000256" key="1">
    <source>
        <dbReference type="ARBA" id="ARBA00010531"/>
    </source>
</evidence>
<dbReference type="NCBIfam" id="TIGR01169">
    <property type="entry name" value="rplA_bact"/>
    <property type="match status" value="1"/>
</dbReference>
<dbReference type="PANTHER" id="PTHR36427">
    <property type="entry name" value="54S RIBOSOMAL PROTEIN L1, MITOCHONDRIAL"/>
    <property type="match status" value="1"/>
</dbReference>
<dbReference type="InterPro" id="IPR023674">
    <property type="entry name" value="Ribosomal_uL1-like"/>
</dbReference>
<dbReference type="InterPro" id="IPR028364">
    <property type="entry name" value="Ribosomal_uL1/biogenesis"/>
</dbReference>
<dbReference type="GO" id="GO:0019843">
    <property type="term" value="F:rRNA binding"/>
    <property type="evidence" value="ECO:0007669"/>
    <property type="project" value="UniProtKB-KW"/>
</dbReference>
<dbReference type="PROSITE" id="PS01199">
    <property type="entry name" value="RIBOSOMAL_L1"/>
    <property type="match status" value="1"/>
</dbReference>
<dbReference type="Pfam" id="PF00687">
    <property type="entry name" value="Ribosomal_L1"/>
    <property type="match status" value="1"/>
</dbReference>
<accession>A0A3B1CJX0</accession>
<dbReference type="Gene3D" id="3.30.190.20">
    <property type="match status" value="1"/>
</dbReference>
<keyword evidence="5" id="KW-0687">Ribonucleoprotein</keyword>
<dbReference type="AlphaFoldDB" id="A0A3B1CJX0"/>
<dbReference type="InterPro" id="IPR005878">
    <property type="entry name" value="Ribosom_uL1_bac-type"/>
</dbReference>
<name>A0A3B1CJX0_9ZZZZ</name>
<keyword evidence="3" id="KW-0694">RNA-binding</keyword>
<dbReference type="EMBL" id="UOGF01000017">
    <property type="protein sequence ID" value="VAX26791.1"/>
    <property type="molecule type" value="Genomic_DNA"/>
</dbReference>
<dbReference type="InterPro" id="IPR023673">
    <property type="entry name" value="Ribosomal_uL1_CS"/>
</dbReference>
<dbReference type="GO" id="GO:0003735">
    <property type="term" value="F:structural constituent of ribosome"/>
    <property type="evidence" value="ECO:0007669"/>
    <property type="project" value="InterPro"/>
</dbReference>
<dbReference type="PIRSF" id="PIRSF002155">
    <property type="entry name" value="Ribosomal_L1"/>
    <property type="match status" value="1"/>
</dbReference>
<keyword evidence="2" id="KW-0699">rRNA-binding</keyword>
<proteinExistence type="inferred from homology"/>
<dbReference type="PANTHER" id="PTHR36427:SF3">
    <property type="entry name" value="LARGE RIBOSOMAL SUBUNIT PROTEIN UL1M"/>
    <property type="match status" value="1"/>
</dbReference>
<evidence type="ECO:0000313" key="6">
    <source>
        <dbReference type="EMBL" id="VAX26791.1"/>
    </source>
</evidence>
<sequence length="232" mass="25278">MGKKYDASLQKIEARTYSLKEACGLVRQVHYAKFDGSVDFAIRLGVDPRHSDQMVRGSVLLPHGTGKKVRILVFAKGDKEKEALEAGADYVGVEDILEKIKTGWLDFDRVIATPDLMGVVGRLGKVLGPRGLMPNPKTGTVTFDVAKAVNEIKKGKVDYRVEKTGIIHVAIGRVSFTAEQLYENALTIFDSIIRQKPAVAKGQYIKRVVVSPTMGPGISVDEGSLRPEKAAA</sequence>
<dbReference type="CDD" id="cd00403">
    <property type="entry name" value="Ribosomal_L1"/>
    <property type="match status" value="1"/>
</dbReference>
<evidence type="ECO:0000256" key="4">
    <source>
        <dbReference type="ARBA" id="ARBA00022980"/>
    </source>
</evidence>
<dbReference type="SUPFAM" id="SSF56808">
    <property type="entry name" value="Ribosomal protein L1"/>
    <property type="match status" value="1"/>
</dbReference>
<dbReference type="HAMAP" id="MF_01318_B">
    <property type="entry name" value="Ribosomal_uL1_B"/>
    <property type="match status" value="1"/>
</dbReference>
<organism evidence="6">
    <name type="scientific">hydrothermal vent metagenome</name>
    <dbReference type="NCBI Taxonomy" id="652676"/>
    <lineage>
        <taxon>unclassified sequences</taxon>
        <taxon>metagenomes</taxon>
        <taxon>ecological metagenomes</taxon>
    </lineage>
</organism>
<evidence type="ECO:0000256" key="5">
    <source>
        <dbReference type="ARBA" id="ARBA00023274"/>
    </source>
</evidence>